<evidence type="ECO:0000256" key="2">
    <source>
        <dbReference type="SAM" id="MobiDB-lite"/>
    </source>
</evidence>
<dbReference type="EMBL" id="LR798324">
    <property type="protein sequence ID" value="CAB5224014.1"/>
    <property type="molecule type" value="Genomic_DNA"/>
</dbReference>
<name>A0A6J7X1P7_9CAUD</name>
<evidence type="ECO:0000313" key="3">
    <source>
        <dbReference type="EMBL" id="CAB5224014.1"/>
    </source>
</evidence>
<gene>
    <name evidence="3" type="ORF">UFOVP388_42</name>
</gene>
<reference evidence="3" key="1">
    <citation type="submission" date="2020-05" db="EMBL/GenBank/DDBJ databases">
        <authorList>
            <person name="Chiriac C."/>
            <person name="Salcher M."/>
            <person name="Ghai R."/>
            <person name="Kavagutti S V."/>
        </authorList>
    </citation>
    <scope>NUCLEOTIDE SEQUENCE</scope>
</reference>
<sequence>MEYKQILNKVKALLSIEVILEQMKLADGVTTLEAEAFEPGYSVGIVKPDGIAPAPVGEHETVDGMIIVVEVEGQILEVKPKATEEPAMPETPIEASEPQMATPKKVVDTITKETFFAEVKAEIETLANENKDLKAELAAIKVELSEAGAKAIVPNPEPAVKRELTKLERYREIKNNLK</sequence>
<feature type="coiled-coil region" evidence="1">
    <location>
        <begin position="116"/>
        <end position="150"/>
    </location>
</feature>
<organism evidence="3">
    <name type="scientific">uncultured Caudovirales phage</name>
    <dbReference type="NCBI Taxonomy" id="2100421"/>
    <lineage>
        <taxon>Viruses</taxon>
        <taxon>Duplodnaviria</taxon>
        <taxon>Heunggongvirae</taxon>
        <taxon>Uroviricota</taxon>
        <taxon>Caudoviricetes</taxon>
        <taxon>Peduoviridae</taxon>
        <taxon>Maltschvirus</taxon>
        <taxon>Maltschvirus maltsch</taxon>
    </lineage>
</organism>
<keyword evidence="1" id="KW-0175">Coiled coil</keyword>
<accession>A0A6J7X1P7</accession>
<proteinExistence type="predicted"/>
<evidence type="ECO:0000256" key="1">
    <source>
        <dbReference type="SAM" id="Coils"/>
    </source>
</evidence>
<protein>
    <submittedName>
        <fullName evidence="3">Uncharacterized protein</fullName>
    </submittedName>
</protein>
<feature type="region of interest" description="Disordered" evidence="2">
    <location>
        <begin position="82"/>
        <end position="102"/>
    </location>
</feature>